<evidence type="ECO:0000259" key="1">
    <source>
        <dbReference type="Pfam" id="PF02441"/>
    </source>
</evidence>
<evidence type="ECO:0000313" key="2">
    <source>
        <dbReference type="EMBL" id="RAQ29995.1"/>
    </source>
</evidence>
<feature type="domain" description="Flavoprotein" evidence="1">
    <location>
        <begin position="8"/>
        <end position="165"/>
    </location>
</feature>
<dbReference type="GO" id="GO:0003824">
    <property type="term" value="F:catalytic activity"/>
    <property type="evidence" value="ECO:0007669"/>
    <property type="project" value="InterPro"/>
</dbReference>
<dbReference type="Pfam" id="PF02441">
    <property type="entry name" value="Flavoprotein"/>
    <property type="match status" value="1"/>
</dbReference>
<dbReference type="NCBIfam" id="TIGR02852">
    <property type="entry name" value="spore_dpaB"/>
    <property type="match status" value="1"/>
</dbReference>
<organism evidence="2 3">
    <name type="scientific">Hydrogeniiclostridium mannosilyticum</name>
    <dbReference type="NCBI Taxonomy" id="2764322"/>
    <lineage>
        <taxon>Bacteria</taxon>
        <taxon>Bacillati</taxon>
        <taxon>Bacillota</taxon>
        <taxon>Clostridia</taxon>
        <taxon>Eubacteriales</taxon>
        <taxon>Acutalibacteraceae</taxon>
        <taxon>Hydrogeniiclostridium</taxon>
    </lineage>
</organism>
<dbReference type="Gene3D" id="3.40.50.1950">
    <property type="entry name" value="Flavin prenyltransferase-like"/>
    <property type="match status" value="1"/>
</dbReference>
<dbReference type="NCBIfam" id="NF006161">
    <property type="entry name" value="PRK08305.1"/>
    <property type="match status" value="1"/>
</dbReference>
<dbReference type="EMBL" id="QLYR01000001">
    <property type="protein sequence ID" value="RAQ29995.1"/>
    <property type="molecule type" value="Genomic_DNA"/>
</dbReference>
<evidence type="ECO:0000313" key="3">
    <source>
        <dbReference type="Proteomes" id="UP000249377"/>
    </source>
</evidence>
<dbReference type="InterPro" id="IPR014214">
    <property type="entry name" value="Dipicolinic_acid_synth_B"/>
</dbReference>
<dbReference type="PIRSF" id="PIRSF001390">
    <property type="entry name" value="Dipicolinate_synth_subunit_B"/>
    <property type="match status" value="1"/>
</dbReference>
<dbReference type="AlphaFoldDB" id="A0A328UM59"/>
<dbReference type="SUPFAM" id="SSF52507">
    <property type="entry name" value="Homo-oligomeric flavin-containing Cys decarboxylases, HFCD"/>
    <property type="match status" value="1"/>
</dbReference>
<dbReference type="RefSeq" id="WP_112331191.1">
    <property type="nucleotide sequence ID" value="NZ_JADPHD010000001.1"/>
</dbReference>
<sequence length="195" mass="21130">MQKIVFGYALCGSFCTFEKAIEQMREIAGKGYEILPIMSDNAYATDTRFGKAADFIWEIEDICKNKIIHTIVGAEPIGPKRMVDAMLISPCTGNTLAKLAGGITDTPVTMAAKSTLRIGLPVVINLATNDALGASAQNIGRLMNTKNIYFVPLRQDDPVKKPMSLVADFTQLLPTALNALEGRQLQPVLRGAAEK</sequence>
<reference evidence="2 3" key="1">
    <citation type="submission" date="2018-06" db="EMBL/GenBank/DDBJ databases">
        <title>Noncontiguous genome sequence of Ruminococcaceae bacterium ASD2818.</title>
        <authorList>
            <person name="Chaplin A.V."/>
            <person name="Sokolova S.R."/>
            <person name="Kochetkova T.O."/>
            <person name="Goltsov A.Y."/>
            <person name="Trofimov D.Y."/>
            <person name="Efimov B.A."/>
        </authorList>
    </citation>
    <scope>NUCLEOTIDE SEQUENCE [LARGE SCALE GENOMIC DNA]</scope>
    <source>
        <strain evidence="2 3">ASD2818</strain>
    </source>
</reference>
<comment type="caution">
    <text evidence="2">The sequence shown here is derived from an EMBL/GenBank/DDBJ whole genome shotgun (WGS) entry which is preliminary data.</text>
</comment>
<gene>
    <name evidence="2" type="ORF">DPQ25_00275</name>
</gene>
<name>A0A328UM59_9FIRM</name>
<accession>A0A328UM59</accession>
<proteinExistence type="predicted"/>
<dbReference type="Proteomes" id="UP000249377">
    <property type="component" value="Unassembled WGS sequence"/>
</dbReference>
<protein>
    <submittedName>
        <fullName evidence="2">Dipicolinate synthase subunit B</fullName>
    </submittedName>
</protein>
<dbReference type="InterPro" id="IPR003382">
    <property type="entry name" value="Flavoprotein"/>
</dbReference>
<dbReference type="InterPro" id="IPR036551">
    <property type="entry name" value="Flavin_trans-like"/>
</dbReference>
<keyword evidence="3" id="KW-1185">Reference proteome</keyword>